<evidence type="ECO:0000313" key="5">
    <source>
        <dbReference type="EMBL" id="KAL3100292.1"/>
    </source>
</evidence>
<protein>
    <recommendedName>
        <fullName evidence="4">Thioredoxin-like fold domain-containing protein</fullName>
    </recommendedName>
</protein>
<dbReference type="PANTHER" id="PTHR12289">
    <property type="entry name" value="METAXIN RELATED"/>
    <property type="match status" value="1"/>
</dbReference>
<keyword evidence="6" id="KW-1185">Reference proteome</keyword>
<proteinExistence type="predicted"/>
<feature type="compositionally biased region" description="Acidic residues" evidence="2">
    <location>
        <begin position="269"/>
        <end position="288"/>
    </location>
</feature>
<feature type="region of interest" description="Disordered" evidence="2">
    <location>
        <begin position="2678"/>
        <end position="2718"/>
    </location>
</feature>
<feature type="transmembrane region" description="Helical" evidence="3">
    <location>
        <begin position="957"/>
        <end position="981"/>
    </location>
</feature>
<feature type="region of interest" description="Disordered" evidence="2">
    <location>
        <begin position="36"/>
        <end position="88"/>
    </location>
</feature>
<reference evidence="5 6" key="1">
    <citation type="submission" date="2024-10" db="EMBL/GenBank/DDBJ databases">
        <authorList>
            <person name="Kim D."/>
        </authorList>
    </citation>
    <scope>NUCLEOTIDE SEQUENCE [LARGE SCALE GENOMIC DNA]</scope>
    <source>
        <strain evidence="5">BH-2024</strain>
    </source>
</reference>
<feature type="region of interest" description="Disordered" evidence="2">
    <location>
        <begin position="247"/>
        <end position="290"/>
    </location>
</feature>
<evidence type="ECO:0000259" key="4">
    <source>
        <dbReference type="Pfam" id="PF17172"/>
    </source>
</evidence>
<dbReference type="PANTHER" id="PTHR12289:SF41">
    <property type="entry name" value="FAILED AXON CONNECTIONS-RELATED"/>
    <property type="match status" value="1"/>
</dbReference>
<evidence type="ECO:0000256" key="3">
    <source>
        <dbReference type="SAM" id="Phobius"/>
    </source>
</evidence>
<keyword evidence="3" id="KW-1133">Transmembrane helix</keyword>
<feature type="region of interest" description="Disordered" evidence="2">
    <location>
        <begin position="405"/>
        <end position="430"/>
    </location>
</feature>
<keyword evidence="3" id="KW-0472">Membrane</keyword>
<name>A0ABD2KBJ0_9BILA</name>
<dbReference type="Pfam" id="PF17172">
    <property type="entry name" value="GST_N_4"/>
    <property type="match status" value="1"/>
</dbReference>
<evidence type="ECO:0000256" key="2">
    <source>
        <dbReference type="SAM" id="MobiDB-lite"/>
    </source>
</evidence>
<keyword evidence="1" id="KW-0175">Coiled coil</keyword>
<organism evidence="5 6">
    <name type="scientific">Heterodera trifolii</name>
    <dbReference type="NCBI Taxonomy" id="157864"/>
    <lineage>
        <taxon>Eukaryota</taxon>
        <taxon>Metazoa</taxon>
        <taxon>Ecdysozoa</taxon>
        <taxon>Nematoda</taxon>
        <taxon>Chromadorea</taxon>
        <taxon>Rhabditida</taxon>
        <taxon>Tylenchina</taxon>
        <taxon>Tylenchomorpha</taxon>
        <taxon>Tylenchoidea</taxon>
        <taxon>Heteroderidae</taxon>
        <taxon>Heteroderinae</taxon>
        <taxon>Heterodera</taxon>
    </lineage>
</organism>
<comment type="caution">
    <text evidence="5">The sequence shown here is derived from an EMBL/GenBank/DDBJ whole genome shotgun (WGS) entry which is preliminary data.</text>
</comment>
<dbReference type="InterPro" id="IPR050931">
    <property type="entry name" value="Mito_Protein_Transport_Metaxin"/>
</dbReference>
<feature type="transmembrane region" description="Helical" evidence="3">
    <location>
        <begin position="993"/>
        <end position="1012"/>
    </location>
</feature>
<evidence type="ECO:0000256" key="1">
    <source>
        <dbReference type="SAM" id="Coils"/>
    </source>
</evidence>
<dbReference type="InterPro" id="IPR012336">
    <property type="entry name" value="Thioredoxin-like_fold"/>
</dbReference>
<dbReference type="Proteomes" id="UP001620626">
    <property type="component" value="Unassembled WGS sequence"/>
</dbReference>
<evidence type="ECO:0000313" key="6">
    <source>
        <dbReference type="Proteomes" id="UP001620626"/>
    </source>
</evidence>
<keyword evidence="3" id="KW-0812">Transmembrane</keyword>
<feature type="domain" description="Thioredoxin-like fold" evidence="4">
    <location>
        <begin position="1350"/>
        <end position="1450"/>
    </location>
</feature>
<gene>
    <name evidence="5" type="ORF">niasHT_027697</name>
</gene>
<feature type="compositionally biased region" description="Basic and acidic residues" evidence="2">
    <location>
        <begin position="256"/>
        <end position="268"/>
    </location>
</feature>
<feature type="compositionally biased region" description="Basic and acidic residues" evidence="2">
    <location>
        <begin position="65"/>
        <end position="81"/>
    </location>
</feature>
<feature type="transmembrane region" description="Helical" evidence="3">
    <location>
        <begin position="1173"/>
        <end position="1195"/>
    </location>
</feature>
<accession>A0ABD2KBJ0</accession>
<dbReference type="EMBL" id="JBICBT010000792">
    <property type="protein sequence ID" value="KAL3100292.1"/>
    <property type="molecule type" value="Genomic_DNA"/>
</dbReference>
<sequence>MQNWQNAKNKLKTYVYGMRRKHDYVRNLYKPSKYNMPKVWGGEVKRPDQLEPSTTEKVSQKIGKKQSETQSQKEPKNEKPTKKSTPLQMLISKEEMLTVMMKYVEMKLEDMSKQYKEFQERVAKWEDDVQSVKAAFGTDKQMYKKYMEMAVTWPEKKSKGTPEKVQKSLKQTHLDNLAQMANKFEEFRQVVKQWPDSGCFMTFPLEKNVFNKVFLFDHALTLKEDDLKKELATGLYTHAEFRKESPADFFNNPDWSQKKLDDAEKKKDEDEDDDKEEEEEEDDDDDGEGDVRMATNALLEAVLKGRDGFGKEATLNLRNLPKWDGKPNQSKSMWQMAKKVVRNLIRFVTWPLRIFWQFSNKLTRKVKNALKSKEDKEKIRKMLEEMKEDDMLYKIYQTLDNSKKKAENFDEKSKENMEKEGMKPDEPTIDHSAHEQLTDKDKQQHPFTFLQSVRYDIHVKPADKLFEQLYPTQYDELREFYENPTEFYKNKRLDEDTIFIMRKMVEPNKHLVELYKKPYYLIHDFFDDPANFYVRGDKLDKTMKKAFRETLIKMGIIEKYKNMEKDVKLNKDQQNQASEIIKLLKNTNDYLGSTEQLDEKVRIALKKAYAENEKLMKNAIIRDKKMVAQKSKSDDKTMEERATENYEKLKAFFDDPINKKLDINVFQIFREVMGVANDKESNEELADLDTEQYQQFLLFLENPNEYLATEKFDDSLKDTLMEVLKKKSELFSSLTPEQIVQLKEFKDALKNETEFQGQLDSGIFAKYRKTLPANAKKGVKERSKEFFISTKLRFSFDELTTERQFDQLMRFFKHPNRFYQPPKIDLKSVLESFRVILNKIVDQKRHDKMFNGLTDEQYKQLMELAANPANRFAQREMEGGKKLKKFKKAPGVDPEVFILYTQHLKRNQSCANVKPLIDLALYGMEDRQNASLDLRGRLGAQIISSVLNTKQFEGNMVFALVMSLVGSGGIAAALDLGLWHLVVHHVAMALGHFHPVTIIVMVLLDSLTPLFAETFDSFVIKRTLGALEGKSLLPRTFKQFKADLKESVISGGIAALGAIPNNIVMALLPGAQYIKSGNIGGYLGVFALNAFTNQIAASTSAAMVPLQVEKWHKLRSAAFYKLIDIGFFPAPTKDQLITGTVNAKTVRGYCRLRAADGMQVDSITSMAYNSMGLGAVISFFFGFVAIFIPVSYGLISDQMQRIVSIMFNTPTEILSLGAGLLTANHLGNQRYQKWLSTDYHKNKQMVQLIFEKAIEQLQDSKRKFKDINFEDIFKIYHTRFQWTYKFGKIVVNLMIGLKIGVEKLFKQRPLTIDQLDEQYIDKEVLVQNWKPDVVYLVQFPHADSAPSLSPAAIQLETWLRIKKIPFYTVSDGVLFRALFADDKVPFVEYNGQKIFGTSEEIIDTLAQVAVSKGKLFELFGLGQKSDQNEQEMRDLIDNVLYSILLHDRFQNLANPEAETHLANNSDFQRLVLPSVLKEAKRTWFKIQPLPKPFWDEYFAKGKTVAYGGKSWNGYGIREKDWKEFMGEVSTKHIPKAMAEFVKHLKKQLLRQLSERPPLKFSDGTVFTVDKNNGEMTLMKRNRKSKFDEKNEKMMVECNDKLKKLFDETIQQIEQQLNNSMSANGENTKFYLFGKTPTALDAVLFGILSQFTNTDTIYNGHYANYGSNDALKSYFGNMKHIFMGQNNKEQNQWQINAEWKFEENANKYNGPFILRFDMLKLDYEQRTRFTDDERKTFSPLLSNGNAENSDEVSGTLFSEQKFLAVYPKVVTFIVHQLLSLFNLERFAIEMAELPTVVEIRSLADYIEFIPSDSKKKLLQKLEKEMGKIGTLSEKKRLQLGRALIHLMASYLCEEKIGQNDCETVHDEKAKENLGRIRKISEKFFAELSVIVRSLIYQMMYRINVEYQTKESIKMFGAALLDFDEEQTIKYEAKRLRNAIWHLEKFESEKIEYFRSKIQQLGILMQKIEQTDSKDPQTTTKDGQKSNEEIKKLQKELSVWVLRSFIVSEMRALVDALDNDDKFSREKISFDDIVPSRNHWLNLNVLVEKCEKEDRTCKVDRKQMKKGFQMITERKKKHIFKELWAKTVDQAESVFSVQKYHEVLSYRLGQVRKLYELRKSQLPSDEAVNNKKIDKQYGKVKAELFQRLRDSEVTTTEDNGEGGEVVELLADITFASKKQNITADADRIRKAIQKMSVFVDEKAGELKKMSSAQLKQDEMRSEIDAVIHRDFLLKEMEKLIDLLQDEAFEKNTYSFETFRDSYFSGELFILLRAKVEEDGTNFDEDEIAKGFKYVKGHNSMHRAHKLRAFLFDWAGKVAKEKKFVKKLAWRMGQLSKLYMLRKNKIDEKDLKSWASKQEELSGEMNKKWTELKDEMENKELWAKTVDQAESVFSVQKYHEVLSYRLGQVRKLYELRKSQLPSDEAVNNKKIDKQYGKVKAELFQRLRDSEVTTTEDNGEGGEVVELLADITFASKKQNITADADRIRKAIQKMSVFVDEKAGELKKMSSAQLKQDEMRSEIDAVIHRDFLLKEMEKLIDLLQDEAFEKNTYSFETFRDSYFSGELFILLRAKVEEDGTNFDEDEIAKGFKYVKGHNSMHRAHKLRAFLFDWAGKVAKEKKFVKKLAWRMGQLSKLYMLRKNKIDEKDLKSWASKQEELSGEMNKKWTELKDEMENKANGIIQNATGKKGQTPLATADGYAEDGKPGTMPLEEIQIEDKREL</sequence>
<feature type="coiled-coil region" evidence="1">
    <location>
        <begin position="101"/>
        <end position="135"/>
    </location>
</feature>